<evidence type="ECO:0000256" key="2">
    <source>
        <dbReference type="SAM" id="Phobius"/>
    </source>
</evidence>
<name>A0ABQ3YSC1_9ACTN</name>
<feature type="compositionally biased region" description="Basic and acidic residues" evidence="1">
    <location>
        <begin position="88"/>
        <end position="99"/>
    </location>
</feature>
<feature type="region of interest" description="Disordered" evidence="1">
    <location>
        <begin position="88"/>
        <end position="110"/>
    </location>
</feature>
<protein>
    <recommendedName>
        <fullName evidence="5">RING-type E3 ubiquitin transferase</fullName>
    </recommendedName>
</protein>
<keyword evidence="2" id="KW-0812">Transmembrane</keyword>
<reference evidence="3 4" key="1">
    <citation type="submission" date="2021-01" db="EMBL/GenBank/DDBJ databases">
        <title>Whole genome shotgun sequence of Actinoplanes durhamensis NBRC 14914.</title>
        <authorList>
            <person name="Komaki H."/>
            <person name="Tamura T."/>
        </authorList>
    </citation>
    <scope>NUCLEOTIDE SEQUENCE [LARGE SCALE GENOMIC DNA]</scope>
    <source>
        <strain evidence="3 4">NBRC 14914</strain>
    </source>
</reference>
<organism evidence="3 4">
    <name type="scientific">Paractinoplanes durhamensis</name>
    <dbReference type="NCBI Taxonomy" id="113563"/>
    <lineage>
        <taxon>Bacteria</taxon>
        <taxon>Bacillati</taxon>
        <taxon>Actinomycetota</taxon>
        <taxon>Actinomycetes</taxon>
        <taxon>Micromonosporales</taxon>
        <taxon>Micromonosporaceae</taxon>
        <taxon>Paractinoplanes</taxon>
    </lineage>
</organism>
<dbReference type="Proteomes" id="UP000637628">
    <property type="component" value="Unassembled WGS sequence"/>
</dbReference>
<dbReference type="RefSeq" id="WP_203726123.1">
    <property type="nucleotide sequence ID" value="NZ_BAAATX010000065.1"/>
</dbReference>
<keyword evidence="4" id="KW-1185">Reference proteome</keyword>
<feature type="transmembrane region" description="Helical" evidence="2">
    <location>
        <begin position="227"/>
        <end position="246"/>
    </location>
</feature>
<sequence>MAVVASGILCLGVCMVLVTGIFALISASNLRLARLLRRTPPTPIGTWPARRGRVTTEATVEYGAAGPQVGPLSGKECAWYEMTLTRADRSSDTPSRHSEAGTTPAPAGLTDGSGWVAIDNRLLTDRFGDAKSYEAPPVCEVTTRTYERGSERPSWVTEKMAKSLGFTETFVMTEVRLPHGLPVFAMGRLSNGFVGPTGYARIIKGTWADLIKQTEDDLSLMTKTIPAFIAIGAIIGVAGFFLLLYVTTGHLTW</sequence>
<evidence type="ECO:0000313" key="3">
    <source>
        <dbReference type="EMBL" id="GIE00480.1"/>
    </source>
</evidence>
<gene>
    <name evidence="3" type="ORF">Adu01nite_18300</name>
</gene>
<comment type="caution">
    <text evidence="3">The sequence shown here is derived from an EMBL/GenBank/DDBJ whole genome shotgun (WGS) entry which is preliminary data.</text>
</comment>
<keyword evidence="2" id="KW-1133">Transmembrane helix</keyword>
<dbReference type="EMBL" id="BOML01000017">
    <property type="protein sequence ID" value="GIE00480.1"/>
    <property type="molecule type" value="Genomic_DNA"/>
</dbReference>
<feature type="transmembrane region" description="Helical" evidence="2">
    <location>
        <begin position="6"/>
        <end position="27"/>
    </location>
</feature>
<proteinExistence type="predicted"/>
<accession>A0ABQ3YSC1</accession>
<keyword evidence="2" id="KW-0472">Membrane</keyword>
<evidence type="ECO:0008006" key="5">
    <source>
        <dbReference type="Google" id="ProtNLM"/>
    </source>
</evidence>
<evidence type="ECO:0000313" key="4">
    <source>
        <dbReference type="Proteomes" id="UP000637628"/>
    </source>
</evidence>
<evidence type="ECO:0000256" key="1">
    <source>
        <dbReference type="SAM" id="MobiDB-lite"/>
    </source>
</evidence>